<dbReference type="InterPro" id="IPR004102">
    <property type="entry name" value="Poly(ADP-ribose)pol_reg_dom"/>
</dbReference>
<organism evidence="4 5">
    <name type="scientific">Phytophthora ramorum</name>
    <name type="common">Sudden oak death agent</name>
    <dbReference type="NCBI Taxonomy" id="164328"/>
    <lineage>
        <taxon>Eukaryota</taxon>
        <taxon>Sar</taxon>
        <taxon>Stramenopiles</taxon>
        <taxon>Oomycota</taxon>
        <taxon>Peronosporomycetes</taxon>
        <taxon>Peronosporales</taxon>
        <taxon>Peronosporaceae</taxon>
        <taxon>Phytophthora</taxon>
    </lineage>
</organism>
<feature type="compositionally biased region" description="Polar residues" evidence="2">
    <location>
        <begin position="250"/>
        <end position="261"/>
    </location>
</feature>
<name>H3H8N0_PHYRM</name>
<feature type="coiled-coil region" evidence="1">
    <location>
        <begin position="44"/>
        <end position="125"/>
    </location>
</feature>
<dbReference type="EnsemblProtists" id="Phyra87163">
    <property type="protein sequence ID" value="Phyra87163"/>
    <property type="gene ID" value="Phyra87163"/>
</dbReference>
<dbReference type="AlphaFoldDB" id="H3H8N0"/>
<sequence length="273" mass="30919">MSTAAMSWMSPLLPLPQLSDDPVENSKQVLKALKCVASSSQQVGDMLKRRRERLASRLQAATDETQLLRAHIVENVLAQRQRLEQLRELQDDLERAQALGNAELLKNLADELKQLRREDERERVLRHNLKRTVRTRVRACKGLSELQRAADEALVVFHCKNSLIQSMVATCARTTFLSASELGYEEEGYEEDAADEDEGSESDYDLSDFLDDDDMDVDGADDDYPKLRVAQPHEERSDEERDESGEQSSVSAWSFESDSQASSSVKNSRRRSV</sequence>
<keyword evidence="1" id="KW-0175">Coiled coil</keyword>
<dbReference type="PROSITE" id="PS51060">
    <property type="entry name" value="PARP_ALPHA_HD"/>
    <property type="match status" value="1"/>
</dbReference>
<dbReference type="VEuPathDB" id="FungiDB:KRP23_10998"/>
<evidence type="ECO:0000313" key="5">
    <source>
        <dbReference type="Proteomes" id="UP000005238"/>
    </source>
</evidence>
<evidence type="ECO:0000256" key="1">
    <source>
        <dbReference type="SAM" id="Coils"/>
    </source>
</evidence>
<dbReference type="eggNOG" id="ENOG502SS8Z">
    <property type="taxonomic scope" value="Eukaryota"/>
</dbReference>
<feature type="compositionally biased region" description="Acidic residues" evidence="2">
    <location>
        <begin position="183"/>
        <end position="222"/>
    </location>
</feature>
<evidence type="ECO:0000256" key="2">
    <source>
        <dbReference type="SAM" id="MobiDB-lite"/>
    </source>
</evidence>
<dbReference type="STRING" id="164328.H3H8N0"/>
<dbReference type="VEuPathDB" id="FungiDB:KRP22_11762"/>
<feature type="compositionally biased region" description="Basic and acidic residues" evidence="2">
    <location>
        <begin position="223"/>
        <end position="239"/>
    </location>
</feature>
<proteinExistence type="predicted"/>
<keyword evidence="5" id="KW-1185">Reference proteome</keyword>
<evidence type="ECO:0000313" key="4">
    <source>
        <dbReference type="EnsemblProtists" id="Phyra87163"/>
    </source>
</evidence>
<evidence type="ECO:0000259" key="3">
    <source>
        <dbReference type="PROSITE" id="PS51060"/>
    </source>
</evidence>
<reference evidence="5" key="1">
    <citation type="journal article" date="2006" name="Science">
        <title>Phytophthora genome sequences uncover evolutionary origins and mechanisms of pathogenesis.</title>
        <authorList>
            <person name="Tyler B.M."/>
            <person name="Tripathy S."/>
            <person name="Zhang X."/>
            <person name="Dehal P."/>
            <person name="Jiang R.H."/>
            <person name="Aerts A."/>
            <person name="Arredondo F.D."/>
            <person name="Baxter L."/>
            <person name="Bensasson D."/>
            <person name="Beynon J.L."/>
            <person name="Chapman J."/>
            <person name="Damasceno C.M."/>
            <person name="Dorrance A.E."/>
            <person name="Dou D."/>
            <person name="Dickerman A.W."/>
            <person name="Dubchak I.L."/>
            <person name="Garbelotto M."/>
            <person name="Gijzen M."/>
            <person name="Gordon S.G."/>
            <person name="Govers F."/>
            <person name="Grunwald N.J."/>
            <person name="Huang W."/>
            <person name="Ivors K.L."/>
            <person name="Jones R.W."/>
            <person name="Kamoun S."/>
            <person name="Krampis K."/>
            <person name="Lamour K.H."/>
            <person name="Lee M.K."/>
            <person name="McDonald W.H."/>
            <person name="Medina M."/>
            <person name="Meijer H.J."/>
            <person name="Nordberg E.K."/>
            <person name="Maclean D.J."/>
            <person name="Ospina-Giraldo M.D."/>
            <person name="Morris P.F."/>
            <person name="Phuntumart V."/>
            <person name="Putnam N.H."/>
            <person name="Rash S."/>
            <person name="Rose J.K."/>
            <person name="Sakihama Y."/>
            <person name="Salamov A.A."/>
            <person name="Savidor A."/>
            <person name="Scheuring C.F."/>
            <person name="Smith B.M."/>
            <person name="Sobral B.W."/>
            <person name="Terry A."/>
            <person name="Torto-Alalibo T.A."/>
            <person name="Win J."/>
            <person name="Xu Z."/>
            <person name="Zhang H."/>
            <person name="Grigoriev I.V."/>
            <person name="Rokhsar D.S."/>
            <person name="Boore J.L."/>
        </authorList>
    </citation>
    <scope>NUCLEOTIDE SEQUENCE [LARGE SCALE GENOMIC DNA]</scope>
    <source>
        <strain evidence="5">Pr102</strain>
    </source>
</reference>
<protein>
    <recommendedName>
        <fullName evidence="3">PARP alpha-helical domain-containing protein</fullName>
    </recommendedName>
</protein>
<dbReference type="GO" id="GO:0003950">
    <property type="term" value="F:NAD+ poly-ADP-ribosyltransferase activity"/>
    <property type="evidence" value="ECO:0007669"/>
    <property type="project" value="InterPro"/>
</dbReference>
<dbReference type="EMBL" id="DS567508">
    <property type="status" value="NOT_ANNOTATED_CDS"/>
    <property type="molecule type" value="Genomic_DNA"/>
</dbReference>
<accession>H3H8N0</accession>
<feature type="region of interest" description="Disordered" evidence="2">
    <location>
        <begin position="183"/>
        <end position="273"/>
    </location>
</feature>
<reference evidence="4" key="2">
    <citation type="submission" date="2015-06" db="UniProtKB">
        <authorList>
            <consortium name="EnsemblProtists"/>
        </authorList>
    </citation>
    <scope>IDENTIFICATION</scope>
    <source>
        <strain evidence="4">Pr102</strain>
    </source>
</reference>
<feature type="domain" description="PARP alpha-helical" evidence="3">
    <location>
        <begin position="1"/>
        <end position="110"/>
    </location>
</feature>
<dbReference type="OMA" id="TMAHPMT"/>
<dbReference type="Proteomes" id="UP000005238">
    <property type="component" value="Unassembled WGS sequence"/>
</dbReference>
<dbReference type="InParanoid" id="H3H8N0"/>